<accession>A0ABY9JT36</accession>
<reference evidence="3 4" key="1">
    <citation type="submission" date="2023-06" db="EMBL/GenBank/DDBJ databases">
        <title>Five Gram-positive bacteria isolated from mangrove sediments in Shenzhen, Guangdong, China.</title>
        <authorList>
            <person name="Yu S."/>
            <person name="Zheng W."/>
            <person name="Huang Y."/>
        </authorList>
    </citation>
    <scope>NUCLEOTIDE SEQUENCE [LARGE SCALE GENOMIC DNA]</scope>
    <source>
        <strain evidence="3 4">SaN35-3</strain>
    </source>
</reference>
<dbReference type="RefSeq" id="WP_226542529.1">
    <property type="nucleotide sequence ID" value="NZ_CP129013.1"/>
</dbReference>
<dbReference type="PROSITE" id="PS51257">
    <property type="entry name" value="PROKAR_LIPOPROTEIN"/>
    <property type="match status" value="1"/>
</dbReference>
<organism evidence="3 4">
    <name type="scientific">Bacillus carboniphilus</name>
    <dbReference type="NCBI Taxonomy" id="86663"/>
    <lineage>
        <taxon>Bacteria</taxon>
        <taxon>Bacillati</taxon>
        <taxon>Bacillota</taxon>
        <taxon>Bacilli</taxon>
        <taxon>Bacillales</taxon>
        <taxon>Bacillaceae</taxon>
        <taxon>Bacillus</taxon>
    </lineage>
</organism>
<feature type="chain" id="PRO_5046841696" evidence="2">
    <location>
        <begin position="20"/>
        <end position="337"/>
    </location>
</feature>
<keyword evidence="4" id="KW-1185">Reference proteome</keyword>
<name>A0ABY9JT36_9BACI</name>
<sequence length="337" mass="37739">MKYLLVFLFSVFSFTILFSGCSSQNETEEPNSQSEENQVSDETSPSFSEGSGEVTDANIYTCQNANNSRDSAIGTVTSEEGEIWNVPIQPNEELEDASDLYNECTGTIFPSIEDLDVNDIPIIEIDEDGEVITGYIFADNYFELYINGQPVAKDAVPFTPFNSHVVRFKASYPITYAIKAVDWEENIGLGTENNRGSDYHPGDAGIIAVFSDGTTTSESWLAQSFYISPLTNKDDLVITEDNNGKITHETPDFNKVTCTTDCYAAHFSLDENWYAKDFDDSSFPHAVTYTTDEIGVDNKKAYMNYENLFSKGQFVWTKNLVYDNVIILRHTVDEPSQ</sequence>
<evidence type="ECO:0000256" key="2">
    <source>
        <dbReference type="SAM" id="SignalP"/>
    </source>
</evidence>
<dbReference type="EMBL" id="CP129013">
    <property type="protein sequence ID" value="WLR42522.1"/>
    <property type="molecule type" value="Genomic_DNA"/>
</dbReference>
<dbReference type="Proteomes" id="UP001197974">
    <property type="component" value="Chromosome"/>
</dbReference>
<feature type="signal peptide" evidence="2">
    <location>
        <begin position="1"/>
        <end position="19"/>
    </location>
</feature>
<keyword evidence="2" id="KW-0732">Signal</keyword>
<dbReference type="Gene3D" id="2.60.120.260">
    <property type="entry name" value="Galactose-binding domain-like"/>
    <property type="match status" value="1"/>
</dbReference>
<evidence type="ECO:0000313" key="3">
    <source>
        <dbReference type="EMBL" id="WLR42522.1"/>
    </source>
</evidence>
<feature type="compositionally biased region" description="Polar residues" evidence="1">
    <location>
        <begin position="23"/>
        <end position="49"/>
    </location>
</feature>
<feature type="region of interest" description="Disordered" evidence="1">
    <location>
        <begin position="23"/>
        <end position="52"/>
    </location>
</feature>
<evidence type="ECO:0000256" key="1">
    <source>
        <dbReference type="SAM" id="MobiDB-lite"/>
    </source>
</evidence>
<gene>
    <name evidence="3" type="ORF">LC087_17810</name>
</gene>
<proteinExistence type="predicted"/>
<evidence type="ECO:0000313" key="4">
    <source>
        <dbReference type="Proteomes" id="UP001197974"/>
    </source>
</evidence>
<protein>
    <submittedName>
        <fullName evidence="3">Uncharacterized protein</fullName>
    </submittedName>
</protein>